<evidence type="ECO:0000313" key="2">
    <source>
        <dbReference type="EMBL" id="MFC6289821.1"/>
    </source>
</evidence>
<dbReference type="Pfam" id="PF03596">
    <property type="entry name" value="Cad"/>
    <property type="match status" value="1"/>
</dbReference>
<evidence type="ECO:0000313" key="3">
    <source>
        <dbReference type="Proteomes" id="UP001596258"/>
    </source>
</evidence>
<proteinExistence type="predicted"/>
<accession>A0ABW1U987</accession>
<feature type="transmembrane region" description="Helical" evidence="1">
    <location>
        <begin position="174"/>
        <end position="192"/>
    </location>
</feature>
<keyword evidence="1" id="KW-0812">Transmembrane</keyword>
<feature type="transmembrane region" description="Helical" evidence="1">
    <location>
        <begin position="72"/>
        <end position="92"/>
    </location>
</feature>
<comment type="caution">
    <text evidence="2">The sequence shown here is derived from an EMBL/GenBank/DDBJ whole genome shotgun (WGS) entry which is preliminary data.</text>
</comment>
<evidence type="ECO:0000256" key="1">
    <source>
        <dbReference type="SAM" id="Phobius"/>
    </source>
</evidence>
<dbReference type="InterPro" id="IPR004676">
    <property type="entry name" value="Cd-R_transporter"/>
</dbReference>
<gene>
    <name evidence="2" type="ORF">ACFP1M_06345</name>
</gene>
<dbReference type="EMBL" id="JBHSSO010000016">
    <property type="protein sequence ID" value="MFC6289821.1"/>
    <property type="molecule type" value="Genomic_DNA"/>
</dbReference>
<feature type="transmembrane region" description="Helical" evidence="1">
    <location>
        <begin position="140"/>
        <end position="162"/>
    </location>
</feature>
<dbReference type="Proteomes" id="UP001596258">
    <property type="component" value="Unassembled WGS sequence"/>
</dbReference>
<dbReference type="RefSeq" id="WP_125574619.1">
    <property type="nucleotide sequence ID" value="NZ_JBHSSO010000016.1"/>
</dbReference>
<keyword evidence="3" id="KW-1185">Reference proteome</keyword>
<feature type="transmembrane region" description="Helical" evidence="1">
    <location>
        <begin position="44"/>
        <end position="60"/>
    </location>
</feature>
<keyword evidence="1" id="KW-1133">Transmembrane helix</keyword>
<organism evidence="2 3">
    <name type="scientific">Levilactobacillus angrenensis</name>
    <dbReference type="NCBI Taxonomy" id="2486020"/>
    <lineage>
        <taxon>Bacteria</taxon>
        <taxon>Bacillati</taxon>
        <taxon>Bacillota</taxon>
        <taxon>Bacilli</taxon>
        <taxon>Lactobacillales</taxon>
        <taxon>Lactobacillaceae</taxon>
        <taxon>Levilactobacillus</taxon>
    </lineage>
</organism>
<sequence length="193" mass="21432">MSRTLSFILTAVGIFFVTDTDDLVVLLLLWLAAATPLQRRHVVVGQYLGIATLILVSWLVSRGILRYNVGGLVHWLGLVPLSLGLMGLTRWWRNRGVAQLPPTLTHPVSLPLVWSLTIGNGGDNLSIYIPYFTHLDTPEFAVVLVVFLTMIGLWLVLSHHWARSTVASHFFARFGAWLSPLLFIGIGLVIVLK</sequence>
<protein>
    <submittedName>
        <fullName evidence="2">Cadmium resistance transporter</fullName>
    </submittedName>
</protein>
<keyword evidence="1" id="KW-0472">Membrane</keyword>
<name>A0ABW1U987_9LACO</name>
<reference evidence="3" key="1">
    <citation type="journal article" date="2019" name="Int. J. Syst. Evol. Microbiol.">
        <title>The Global Catalogue of Microorganisms (GCM) 10K type strain sequencing project: providing services to taxonomists for standard genome sequencing and annotation.</title>
        <authorList>
            <consortium name="The Broad Institute Genomics Platform"/>
            <consortium name="The Broad Institute Genome Sequencing Center for Infectious Disease"/>
            <person name="Wu L."/>
            <person name="Ma J."/>
        </authorList>
    </citation>
    <scope>NUCLEOTIDE SEQUENCE [LARGE SCALE GENOMIC DNA]</scope>
    <source>
        <strain evidence="3">CCM 8893</strain>
    </source>
</reference>